<keyword evidence="3" id="KW-1185">Reference proteome</keyword>
<organism evidence="2 3">
    <name type="scientific">Rousettus aegyptiacus</name>
    <name type="common">Egyptian fruit bat</name>
    <name type="synonym">Pteropus aegyptiacus</name>
    <dbReference type="NCBI Taxonomy" id="9407"/>
    <lineage>
        <taxon>Eukaryota</taxon>
        <taxon>Metazoa</taxon>
        <taxon>Chordata</taxon>
        <taxon>Craniata</taxon>
        <taxon>Vertebrata</taxon>
        <taxon>Euteleostomi</taxon>
        <taxon>Mammalia</taxon>
        <taxon>Eutheria</taxon>
        <taxon>Laurasiatheria</taxon>
        <taxon>Chiroptera</taxon>
        <taxon>Yinpterochiroptera</taxon>
        <taxon>Pteropodoidea</taxon>
        <taxon>Pteropodidae</taxon>
        <taxon>Rousettinae</taxon>
        <taxon>Rousettus</taxon>
    </lineage>
</organism>
<feature type="chain" id="PRO_5029712329" evidence="1">
    <location>
        <begin position="23"/>
        <end position="154"/>
    </location>
</feature>
<evidence type="ECO:0000313" key="3">
    <source>
        <dbReference type="Proteomes" id="UP000593571"/>
    </source>
</evidence>
<proteinExistence type="predicted"/>
<keyword evidence="1" id="KW-0732">Signal</keyword>
<sequence>MTGGGLLGGSHLVALVVRGLSAQGTQHLQVLVTEQGQGPMVLLAQAPVFPPLLAPGDLEEPGDVHHPSQLDVAPRVPVLAWAAAHGAREPVAQVGPGPPDAGTADVVPTFDGDGVSQVVQADGTVDVRLESGQGCCNRHGALYLLFPGGVGGGE</sequence>
<gene>
    <name evidence="2" type="ORF">HJG63_009615</name>
</gene>
<dbReference type="Proteomes" id="UP000593571">
    <property type="component" value="Unassembled WGS sequence"/>
</dbReference>
<name>A0A7J8BT25_ROUAE</name>
<reference evidence="2 3" key="1">
    <citation type="journal article" date="2020" name="Nature">
        <title>Six reference-quality genomes reveal evolution of bat adaptations.</title>
        <authorList>
            <person name="Jebb D."/>
            <person name="Huang Z."/>
            <person name="Pippel M."/>
            <person name="Hughes G.M."/>
            <person name="Lavrichenko K."/>
            <person name="Devanna P."/>
            <person name="Winkler S."/>
            <person name="Jermiin L.S."/>
            <person name="Skirmuntt E.C."/>
            <person name="Katzourakis A."/>
            <person name="Burkitt-Gray L."/>
            <person name="Ray D.A."/>
            <person name="Sullivan K.A.M."/>
            <person name="Roscito J.G."/>
            <person name="Kirilenko B.M."/>
            <person name="Davalos L.M."/>
            <person name="Corthals A.P."/>
            <person name="Power M.L."/>
            <person name="Jones G."/>
            <person name="Ransome R.D."/>
            <person name="Dechmann D.K.N."/>
            <person name="Locatelli A.G."/>
            <person name="Puechmaille S.J."/>
            <person name="Fedrigo O."/>
            <person name="Jarvis E.D."/>
            <person name="Hiller M."/>
            <person name="Vernes S.C."/>
            <person name="Myers E.W."/>
            <person name="Teeling E.C."/>
        </authorList>
    </citation>
    <scope>NUCLEOTIDE SEQUENCE [LARGE SCALE GENOMIC DNA]</scope>
    <source>
        <strain evidence="2">MRouAeg1</strain>
        <tissue evidence="2">Muscle</tissue>
    </source>
</reference>
<comment type="caution">
    <text evidence="2">The sequence shown here is derived from an EMBL/GenBank/DDBJ whole genome shotgun (WGS) entry which is preliminary data.</text>
</comment>
<evidence type="ECO:0000313" key="2">
    <source>
        <dbReference type="EMBL" id="KAF6401555.1"/>
    </source>
</evidence>
<evidence type="ECO:0000256" key="1">
    <source>
        <dbReference type="SAM" id="SignalP"/>
    </source>
</evidence>
<dbReference type="EMBL" id="JACASE010000016">
    <property type="protein sequence ID" value="KAF6401555.1"/>
    <property type="molecule type" value="Genomic_DNA"/>
</dbReference>
<accession>A0A7J8BT25</accession>
<feature type="signal peptide" evidence="1">
    <location>
        <begin position="1"/>
        <end position="22"/>
    </location>
</feature>
<dbReference type="AlphaFoldDB" id="A0A7J8BT25"/>
<protein>
    <submittedName>
        <fullName evidence="2">Uncharacterized protein</fullName>
    </submittedName>
</protein>